<keyword evidence="1" id="KW-0472">Membrane</keyword>
<feature type="non-terminal residue" evidence="3">
    <location>
        <position position="1"/>
    </location>
</feature>
<evidence type="ECO:0000256" key="1">
    <source>
        <dbReference type="SAM" id="Phobius"/>
    </source>
</evidence>
<keyword evidence="1" id="KW-0812">Transmembrane</keyword>
<dbReference type="Proteomes" id="UP000034753">
    <property type="component" value="Unassembled WGS sequence"/>
</dbReference>
<evidence type="ECO:0000313" key="3">
    <source>
        <dbReference type="EMBL" id="KKS11688.1"/>
    </source>
</evidence>
<accession>A0A0G0ZFA6</accession>
<organism evidence="3 4">
    <name type="scientific">Candidatus Daviesbacteria bacterium GW2011_GWB1_41_5</name>
    <dbReference type="NCBI Taxonomy" id="1618429"/>
    <lineage>
        <taxon>Bacteria</taxon>
        <taxon>Candidatus Daviesiibacteriota</taxon>
    </lineage>
</organism>
<dbReference type="PROSITE" id="PS51272">
    <property type="entry name" value="SLH"/>
    <property type="match status" value="1"/>
</dbReference>
<evidence type="ECO:0000259" key="2">
    <source>
        <dbReference type="PROSITE" id="PS51272"/>
    </source>
</evidence>
<sequence length="876" mass="94306">VSDPLWNGYSGETVLNWKFIRIFDGVGNDIDDDSGSCQPHPSNTFPNGAQEVGKDYVKFRFWCTNAPDAEVLHMNLFVTCKDPFPTPKFGSFYSGSGWGGGTTTSPYTFLSSLFSENYCSSGSNNRVFTDTPPYAYYDITNTCTPDGLYMLNASKCTSSTCTDNVKFVVPVSVLRVLNGKLTPPSFGLVIETGGAGFANPGFTIVPADPGSQCNTNYLNVPCSVANGKVVLGNIPDIWDLKVNYTYPNGEIASSLSGGSQYNFDARVHSAPASVDYLTRVNEYELRANHTKAETAIALYDALTFNDAVQFPANAPACTTYPYGDVALNYWACPEIKKLKDSGIFTESGFFYPSDLVTRAKAAFWIVKGKLKVDSEIVLPPCLQKFSDVPCSRSDANEINYVATTIGIENVKCGGTTPFGGADPYKFCPDFTVARSDMAKWLKGILNTVTNYQTYFDSNDQRISSSRQDTIVLAKMTAGCTSNAECVAQYGQGWTCNLQSGVCEAPPPLVTCKDPVTQVVIGPVTNNYCFYDSNAALGPADKLWKCTMPTQGTEGVWTETICPATCSFDVNNNPIAPPTATGLCAGNPVKNQCSDASGAPPAFCVAGGGPVCGNQICEQGETPQSCPADCPSGPVCGNNIKEQGEVCDGTDLGEVCDGTDLDDPPESCASQGFTGGTLACKSDCSDFDTRQCKNENCEDNDNLNLCLNDACVWEALEPPQPAEVCRACDYWTACWDYDNPQTCDGTGTGGNPSLSNPCGIYQWDGKEGVCEWETIQNVEQCVFRSNDIGGGSSIYVGGIEWGECIRGERTGTQYVLNEQSGDTEPIQVSAKCPSIIPIAFITKETAIMIIMLLVAYYFYTMKKSSQGKQGKTRGRGK</sequence>
<dbReference type="EMBL" id="LCBN01000067">
    <property type="protein sequence ID" value="KKS11688.1"/>
    <property type="molecule type" value="Genomic_DNA"/>
</dbReference>
<feature type="domain" description="SLH" evidence="2">
    <location>
        <begin position="318"/>
        <end position="379"/>
    </location>
</feature>
<gene>
    <name evidence="3" type="ORF">UU67_C0067G0001</name>
</gene>
<proteinExistence type="predicted"/>
<protein>
    <recommendedName>
        <fullName evidence="2">SLH domain-containing protein</fullName>
    </recommendedName>
</protein>
<dbReference type="InterPro" id="IPR001119">
    <property type="entry name" value="SLH_dom"/>
</dbReference>
<evidence type="ECO:0000313" key="4">
    <source>
        <dbReference type="Proteomes" id="UP000034753"/>
    </source>
</evidence>
<feature type="transmembrane region" description="Helical" evidence="1">
    <location>
        <begin position="834"/>
        <end position="858"/>
    </location>
</feature>
<comment type="caution">
    <text evidence="3">The sequence shown here is derived from an EMBL/GenBank/DDBJ whole genome shotgun (WGS) entry which is preliminary data.</text>
</comment>
<dbReference type="AlphaFoldDB" id="A0A0G0ZFA6"/>
<name>A0A0G0ZFA6_9BACT</name>
<keyword evidence="1" id="KW-1133">Transmembrane helix</keyword>
<reference evidence="3 4" key="1">
    <citation type="journal article" date="2015" name="Nature">
        <title>rRNA introns, odd ribosomes, and small enigmatic genomes across a large radiation of phyla.</title>
        <authorList>
            <person name="Brown C.T."/>
            <person name="Hug L.A."/>
            <person name="Thomas B.C."/>
            <person name="Sharon I."/>
            <person name="Castelle C.J."/>
            <person name="Singh A."/>
            <person name="Wilkins M.J."/>
            <person name="Williams K.H."/>
            <person name="Banfield J.F."/>
        </authorList>
    </citation>
    <scope>NUCLEOTIDE SEQUENCE [LARGE SCALE GENOMIC DNA]</scope>
</reference>